<name>A0ABW1ILJ1_9BACL</name>
<dbReference type="PANTHER" id="PTHR43663">
    <property type="entry name" value="CHROMATE TRANSPORT PROTEIN-RELATED"/>
    <property type="match status" value="1"/>
</dbReference>
<accession>A0ABW1ILJ1</accession>
<protein>
    <submittedName>
        <fullName evidence="8">Chromate transporter</fullName>
    </submittedName>
</protein>
<gene>
    <name evidence="8" type="ORF">ACFPXP_05835</name>
</gene>
<dbReference type="EMBL" id="JBHSQV010000034">
    <property type="protein sequence ID" value="MFC5985951.1"/>
    <property type="molecule type" value="Genomic_DNA"/>
</dbReference>
<evidence type="ECO:0000256" key="5">
    <source>
        <dbReference type="ARBA" id="ARBA00022989"/>
    </source>
</evidence>
<keyword evidence="4 7" id="KW-0812">Transmembrane</keyword>
<evidence type="ECO:0000256" key="3">
    <source>
        <dbReference type="ARBA" id="ARBA00022475"/>
    </source>
</evidence>
<evidence type="ECO:0000313" key="9">
    <source>
        <dbReference type="Proteomes" id="UP001596250"/>
    </source>
</evidence>
<evidence type="ECO:0000256" key="7">
    <source>
        <dbReference type="SAM" id="Phobius"/>
    </source>
</evidence>
<comment type="similarity">
    <text evidence="2">Belongs to the chromate ion transporter (CHR) (TC 2.A.51) family.</text>
</comment>
<dbReference type="PANTHER" id="PTHR43663:SF1">
    <property type="entry name" value="CHROMATE TRANSPORTER"/>
    <property type="match status" value="1"/>
</dbReference>
<evidence type="ECO:0000256" key="1">
    <source>
        <dbReference type="ARBA" id="ARBA00004651"/>
    </source>
</evidence>
<dbReference type="Proteomes" id="UP001596250">
    <property type="component" value="Unassembled WGS sequence"/>
</dbReference>
<evidence type="ECO:0000256" key="4">
    <source>
        <dbReference type="ARBA" id="ARBA00022692"/>
    </source>
</evidence>
<dbReference type="InterPro" id="IPR052518">
    <property type="entry name" value="CHR_Transporter"/>
</dbReference>
<feature type="transmembrane region" description="Helical" evidence="7">
    <location>
        <begin position="141"/>
        <end position="160"/>
    </location>
</feature>
<keyword evidence="6 7" id="KW-0472">Membrane</keyword>
<dbReference type="InterPro" id="IPR003370">
    <property type="entry name" value="Chromate_transpt"/>
</dbReference>
<comment type="subcellular location">
    <subcellularLocation>
        <location evidence="1">Cell membrane</location>
        <topology evidence="1">Multi-pass membrane protein</topology>
    </subcellularLocation>
</comment>
<feature type="transmembrane region" description="Helical" evidence="7">
    <location>
        <begin position="112"/>
        <end position="134"/>
    </location>
</feature>
<sequence>MDSNRKWLVLFQLFLSFLKIGPISFGGGYSVMPLIEREVVKRRGWMKEEEMGEVFVVAQTVPGAIAINSAAFIGYRLSGVLGAIAAALGMLVPTFVIVMALSIFYIQFEHIAAVQAAFKGIGASVVAMITFAAYRMSRTSFLDKTTIGIAALAVLCLLWLHVHPIFVIAGGCVLGMITVKIRDKAGRYTRLENEELQYKSHDYFIGDGI</sequence>
<keyword evidence="3" id="KW-1003">Cell membrane</keyword>
<organism evidence="8 9">
    <name type="scientific">Marinicrinis lubricantis</name>
    <dbReference type="NCBI Taxonomy" id="2086470"/>
    <lineage>
        <taxon>Bacteria</taxon>
        <taxon>Bacillati</taxon>
        <taxon>Bacillota</taxon>
        <taxon>Bacilli</taxon>
        <taxon>Bacillales</taxon>
        <taxon>Paenibacillaceae</taxon>
    </lineage>
</organism>
<dbReference type="Pfam" id="PF02417">
    <property type="entry name" value="Chromate_transp"/>
    <property type="match status" value="1"/>
</dbReference>
<dbReference type="RefSeq" id="WP_379893246.1">
    <property type="nucleotide sequence ID" value="NZ_CBCSCT010000019.1"/>
</dbReference>
<feature type="transmembrane region" description="Helical" evidence="7">
    <location>
        <begin position="80"/>
        <end position="106"/>
    </location>
</feature>
<evidence type="ECO:0000256" key="6">
    <source>
        <dbReference type="ARBA" id="ARBA00023136"/>
    </source>
</evidence>
<comment type="caution">
    <text evidence="8">The sequence shown here is derived from an EMBL/GenBank/DDBJ whole genome shotgun (WGS) entry which is preliminary data.</text>
</comment>
<proteinExistence type="inferred from homology"/>
<reference evidence="9" key="1">
    <citation type="journal article" date="2019" name="Int. J. Syst. Evol. Microbiol.">
        <title>The Global Catalogue of Microorganisms (GCM) 10K type strain sequencing project: providing services to taxonomists for standard genome sequencing and annotation.</title>
        <authorList>
            <consortium name="The Broad Institute Genomics Platform"/>
            <consortium name="The Broad Institute Genome Sequencing Center for Infectious Disease"/>
            <person name="Wu L."/>
            <person name="Ma J."/>
        </authorList>
    </citation>
    <scope>NUCLEOTIDE SEQUENCE [LARGE SCALE GENOMIC DNA]</scope>
    <source>
        <strain evidence="9">CCM 8749</strain>
    </source>
</reference>
<keyword evidence="5 7" id="KW-1133">Transmembrane helix</keyword>
<evidence type="ECO:0000256" key="2">
    <source>
        <dbReference type="ARBA" id="ARBA00005262"/>
    </source>
</evidence>
<evidence type="ECO:0000313" key="8">
    <source>
        <dbReference type="EMBL" id="MFC5985951.1"/>
    </source>
</evidence>
<feature type="transmembrane region" description="Helical" evidence="7">
    <location>
        <begin position="54"/>
        <end position="73"/>
    </location>
</feature>
<keyword evidence="9" id="KW-1185">Reference proteome</keyword>